<evidence type="ECO:0000256" key="2">
    <source>
        <dbReference type="ARBA" id="ARBA00022801"/>
    </source>
</evidence>
<dbReference type="SUPFAM" id="SSF52279">
    <property type="entry name" value="Beta-D-glucan exohydrolase, C-terminal domain"/>
    <property type="match status" value="1"/>
</dbReference>
<dbReference type="AlphaFoldDB" id="A0A3S4DDK5"/>
<dbReference type="Pfam" id="PF01915">
    <property type="entry name" value="Glyco_hydro_3_C"/>
    <property type="match status" value="1"/>
</dbReference>
<evidence type="ECO:0000313" key="5">
    <source>
        <dbReference type="Proteomes" id="UP000281391"/>
    </source>
</evidence>
<dbReference type="Gene3D" id="3.40.50.1700">
    <property type="entry name" value="Glycoside hydrolase family 3 C-terminal domain"/>
    <property type="match status" value="1"/>
</dbReference>
<dbReference type="EC" id="3.2.1.21" evidence="4"/>
<dbReference type="GO" id="GO:0005975">
    <property type="term" value="P:carbohydrate metabolic process"/>
    <property type="evidence" value="ECO:0007669"/>
    <property type="project" value="InterPro"/>
</dbReference>
<sequence>MAVVFASTAIGEDGENGDRSNLDIIASHEALIRAVAAVQPNLIVVLANSDAVVMPWLNHCKGVLETFFAGQGMGRAVANILFGHANPCGKLTVTVPNTLEETPRLAALSGRRFKTCLCRRDLCGLSLL</sequence>
<reference evidence="4 5" key="1">
    <citation type="submission" date="2018-12" db="EMBL/GenBank/DDBJ databases">
        <authorList>
            <consortium name="Pathogen Informatics"/>
        </authorList>
    </citation>
    <scope>NUCLEOTIDE SEQUENCE [LARGE SCALE GENOMIC DNA]</scope>
    <source>
        <strain evidence="4 5">NCTC11214</strain>
    </source>
</reference>
<name>A0A3S4DDK5_SEROD</name>
<evidence type="ECO:0000259" key="3">
    <source>
        <dbReference type="Pfam" id="PF01915"/>
    </source>
</evidence>
<keyword evidence="2 4" id="KW-0378">Hydrolase</keyword>
<dbReference type="EMBL" id="LR134117">
    <property type="protein sequence ID" value="VDZ53112.1"/>
    <property type="molecule type" value="Genomic_DNA"/>
</dbReference>
<protein>
    <submittedName>
        <fullName evidence="4">Thermostable beta-glucosidase B</fullName>
        <ecNumber evidence="4">3.2.1.21</ecNumber>
    </submittedName>
</protein>
<dbReference type="PANTHER" id="PTHR42715:SF10">
    <property type="entry name" value="BETA-GLUCOSIDASE"/>
    <property type="match status" value="1"/>
</dbReference>
<dbReference type="Gene3D" id="3.20.20.300">
    <property type="entry name" value="Glycoside hydrolase, family 3, N-terminal domain"/>
    <property type="match status" value="1"/>
</dbReference>
<dbReference type="InterPro" id="IPR002772">
    <property type="entry name" value="Glyco_hydro_3_C"/>
</dbReference>
<proteinExistence type="inferred from homology"/>
<dbReference type="KEGG" id="sof:NCTC11214_00953"/>
<evidence type="ECO:0000256" key="1">
    <source>
        <dbReference type="ARBA" id="ARBA00005336"/>
    </source>
</evidence>
<dbReference type="InterPro" id="IPR050288">
    <property type="entry name" value="Cellulose_deg_GH3"/>
</dbReference>
<dbReference type="InterPro" id="IPR036962">
    <property type="entry name" value="Glyco_hydro_3_N_sf"/>
</dbReference>
<keyword evidence="4" id="KW-0326">Glycosidase</keyword>
<feature type="domain" description="Glycoside hydrolase family 3 C-terminal" evidence="3">
    <location>
        <begin position="2"/>
        <end position="104"/>
    </location>
</feature>
<gene>
    <name evidence="4" type="primary">bglB_2</name>
    <name evidence="4" type="ORF">NCTC11214_00953</name>
</gene>
<dbReference type="PANTHER" id="PTHR42715">
    <property type="entry name" value="BETA-GLUCOSIDASE"/>
    <property type="match status" value="1"/>
</dbReference>
<organism evidence="4 5">
    <name type="scientific">Serratia odorifera</name>
    <dbReference type="NCBI Taxonomy" id="618"/>
    <lineage>
        <taxon>Bacteria</taxon>
        <taxon>Pseudomonadati</taxon>
        <taxon>Pseudomonadota</taxon>
        <taxon>Gammaproteobacteria</taxon>
        <taxon>Enterobacterales</taxon>
        <taxon>Yersiniaceae</taxon>
        <taxon>Serratia</taxon>
    </lineage>
</organism>
<dbReference type="GO" id="GO:0008422">
    <property type="term" value="F:beta-glucosidase activity"/>
    <property type="evidence" value="ECO:0007669"/>
    <property type="project" value="UniProtKB-EC"/>
</dbReference>
<dbReference type="Proteomes" id="UP000281391">
    <property type="component" value="Chromosome"/>
</dbReference>
<comment type="similarity">
    <text evidence="1">Belongs to the glycosyl hydrolase 3 family.</text>
</comment>
<evidence type="ECO:0000313" key="4">
    <source>
        <dbReference type="EMBL" id="VDZ53112.1"/>
    </source>
</evidence>
<dbReference type="InterPro" id="IPR036881">
    <property type="entry name" value="Glyco_hydro_3_C_sf"/>
</dbReference>
<accession>A0A3S4DDK5</accession>